<evidence type="ECO:0000313" key="3">
    <source>
        <dbReference type="Proteomes" id="UP001434883"/>
    </source>
</evidence>
<dbReference type="Proteomes" id="UP001434883">
    <property type="component" value="Unassembled WGS sequence"/>
</dbReference>
<accession>A0ABV0R397</accession>
<organism evidence="2 3">
    <name type="scientific">Xenoophorus captivus</name>
    <dbReference type="NCBI Taxonomy" id="1517983"/>
    <lineage>
        <taxon>Eukaryota</taxon>
        <taxon>Metazoa</taxon>
        <taxon>Chordata</taxon>
        <taxon>Craniata</taxon>
        <taxon>Vertebrata</taxon>
        <taxon>Euteleostomi</taxon>
        <taxon>Actinopterygii</taxon>
        <taxon>Neopterygii</taxon>
        <taxon>Teleostei</taxon>
        <taxon>Neoteleostei</taxon>
        <taxon>Acanthomorphata</taxon>
        <taxon>Ovalentaria</taxon>
        <taxon>Atherinomorphae</taxon>
        <taxon>Cyprinodontiformes</taxon>
        <taxon>Goodeidae</taxon>
        <taxon>Xenoophorus</taxon>
    </lineage>
</organism>
<reference evidence="2 3" key="1">
    <citation type="submission" date="2021-06" db="EMBL/GenBank/DDBJ databases">
        <authorList>
            <person name="Palmer J.M."/>
        </authorList>
    </citation>
    <scope>NUCLEOTIDE SEQUENCE [LARGE SCALE GENOMIC DNA]</scope>
    <source>
        <strain evidence="2 3">XC_2019</strain>
        <tissue evidence="2">Muscle</tissue>
    </source>
</reference>
<protein>
    <recommendedName>
        <fullName evidence="1">NAD-dependent epimerase/dehydratase domain-containing protein</fullName>
    </recommendedName>
</protein>
<gene>
    <name evidence="2" type="ORF">XENOCAPTIV_008545</name>
</gene>
<dbReference type="Pfam" id="PF01370">
    <property type="entry name" value="Epimerase"/>
    <property type="match status" value="1"/>
</dbReference>
<dbReference type="EMBL" id="JAHRIN010033809">
    <property type="protein sequence ID" value="MEQ2202608.1"/>
    <property type="molecule type" value="Genomic_DNA"/>
</dbReference>
<dbReference type="Gene3D" id="3.40.50.720">
    <property type="entry name" value="NAD(P)-binding Rossmann-like Domain"/>
    <property type="match status" value="1"/>
</dbReference>
<dbReference type="InterPro" id="IPR036291">
    <property type="entry name" value="NAD(P)-bd_dom_sf"/>
</dbReference>
<evidence type="ECO:0000259" key="1">
    <source>
        <dbReference type="Pfam" id="PF01370"/>
    </source>
</evidence>
<dbReference type="SUPFAM" id="SSF51735">
    <property type="entry name" value="NAD(P)-binding Rossmann-fold domains"/>
    <property type="match status" value="1"/>
</dbReference>
<sequence>MSMDLYSPNMGETGASMCQVKQLPCHSVPLLRLQACGHHTHSHSNLSHKPCLSDPSQVASCGTATALQHRVSGATAGTCNSPNCTASKLGQEVGASAWDGYKGKMLVTGGGGYFGFRLAKDLASEGMTVILLDVNKPPWDIPDGAIFFQVILKGEEAFILLHFPQLCLFSCNFSTDKHVLPSCISDIRDYSSLHKVCEGVDCIFHTASYGMSGPEQVILLLTI</sequence>
<comment type="caution">
    <text evidence="2">The sequence shown here is derived from an EMBL/GenBank/DDBJ whole genome shotgun (WGS) entry which is preliminary data.</text>
</comment>
<evidence type="ECO:0000313" key="2">
    <source>
        <dbReference type="EMBL" id="MEQ2202608.1"/>
    </source>
</evidence>
<name>A0ABV0R397_9TELE</name>
<keyword evidence="3" id="KW-1185">Reference proteome</keyword>
<feature type="domain" description="NAD-dependent epimerase/dehydratase" evidence="1">
    <location>
        <begin position="105"/>
        <end position="210"/>
    </location>
</feature>
<dbReference type="InterPro" id="IPR001509">
    <property type="entry name" value="Epimerase_deHydtase"/>
</dbReference>
<proteinExistence type="predicted"/>